<dbReference type="AlphaFoldDB" id="A0A1H3WVV4"/>
<dbReference type="STRING" id="150146.SAMN05443667_101238"/>
<proteinExistence type="predicted"/>
<sequence length="76" mass="8350">MSHAIKHQVVEMNENGIQNCILCGFLVQDRSTVISLSGKKIKGFPPGEVYEIPEKGGYAKVITSIPPKLITINHCK</sequence>
<dbReference type="RefSeq" id="WP_091083492.1">
    <property type="nucleotide sequence ID" value="NZ_FNRD01000001.1"/>
</dbReference>
<reference evidence="2" key="1">
    <citation type="submission" date="2016-10" db="EMBL/GenBank/DDBJ databases">
        <authorList>
            <person name="Varghese N."/>
            <person name="Submissions S."/>
        </authorList>
    </citation>
    <scope>NUCLEOTIDE SEQUENCE [LARGE SCALE GENOMIC DNA]</scope>
    <source>
        <strain evidence="2">DSM 22376</strain>
    </source>
</reference>
<dbReference type="Proteomes" id="UP000198951">
    <property type="component" value="Unassembled WGS sequence"/>
</dbReference>
<organism evidence="1 2">
    <name type="scientific">Flavobacterium gillisiae</name>
    <dbReference type="NCBI Taxonomy" id="150146"/>
    <lineage>
        <taxon>Bacteria</taxon>
        <taxon>Pseudomonadati</taxon>
        <taxon>Bacteroidota</taxon>
        <taxon>Flavobacteriia</taxon>
        <taxon>Flavobacteriales</taxon>
        <taxon>Flavobacteriaceae</taxon>
        <taxon>Flavobacterium</taxon>
    </lineage>
</organism>
<evidence type="ECO:0000313" key="1">
    <source>
        <dbReference type="EMBL" id="SDZ90514.1"/>
    </source>
</evidence>
<gene>
    <name evidence="1" type="ORF">SAMN05443667_101238</name>
</gene>
<keyword evidence="2" id="KW-1185">Reference proteome</keyword>
<evidence type="ECO:0000313" key="2">
    <source>
        <dbReference type="Proteomes" id="UP000198951"/>
    </source>
</evidence>
<accession>A0A1H3WVV4</accession>
<name>A0A1H3WVV4_9FLAO</name>
<protein>
    <submittedName>
        <fullName evidence="1">Uncharacterized protein</fullName>
    </submittedName>
</protein>
<dbReference type="EMBL" id="FNRD01000001">
    <property type="protein sequence ID" value="SDZ90514.1"/>
    <property type="molecule type" value="Genomic_DNA"/>
</dbReference>